<evidence type="ECO:0000256" key="4">
    <source>
        <dbReference type="ARBA" id="ARBA00022692"/>
    </source>
</evidence>
<feature type="transmembrane region" description="Helical" evidence="8">
    <location>
        <begin position="472"/>
        <end position="492"/>
    </location>
</feature>
<dbReference type="Proteomes" id="UP000552038">
    <property type="component" value="Unassembled WGS sequence"/>
</dbReference>
<protein>
    <submittedName>
        <fullName evidence="9">Oligosaccharide flippase family protein</fullName>
    </submittedName>
</protein>
<feature type="transmembrane region" description="Helical" evidence="8">
    <location>
        <begin position="373"/>
        <end position="395"/>
    </location>
</feature>
<comment type="caution">
    <text evidence="9">The sequence shown here is derived from an EMBL/GenBank/DDBJ whole genome shotgun (WGS) entry which is preliminary data.</text>
</comment>
<feature type="transmembrane region" description="Helical" evidence="8">
    <location>
        <begin position="259"/>
        <end position="276"/>
    </location>
</feature>
<comment type="similarity">
    <text evidence="2">Belongs to the polysaccharide synthase family.</text>
</comment>
<feature type="transmembrane region" description="Helical" evidence="8">
    <location>
        <begin position="87"/>
        <end position="112"/>
    </location>
</feature>
<evidence type="ECO:0000256" key="8">
    <source>
        <dbReference type="SAM" id="Phobius"/>
    </source>
</evidence>
<dbReference type="PANTHER" id="PTHR30250:SF10">
    <property type="entry name" value="LIPOPOLYSACCHARIDE BIOSYNTHESIS PROTEIN WZXC"/>
    <property type="match status" value="1"/>
</dbReference>
<feature type="transmembrane region" description="Helical" evidence="8">
    <location>
        <begin position="446"/>
        <end position="466"/>
    </location>
</feature>
<proteinExistence type="inferred from homology"/>
<keyword evidence="4 8" id="KW-0812">Transmembrane</keyword>
<evidence type="ECO:0000256" key="5">
    <source>
        <dbReference type="ARBA" id="ARBA00022989"/>
    </source>
</evidence>
<feature type="region of interest" description="Disordered" evidence="7">
    <location>
        <begin position="1"/>
        <end position="24"/>
    </location>
</feature>
<dbReference type="PANTHER" id="PTHR30250">
    <property type="entry name" value="PST FAMILY PREDICTED COLANIC ACID TRANSPORTER"/>
    <property type="match status" value="1"/>
</dbReference>
<sequence>MADGHSVAWPRSKEQQHTRQRPEHCIEQQIDQPTKWLTDHCTEQRADQADHRTDHCTEQRADHADHRIDHCIVQQTESRAGASLARLFSWTLIGNVVYAACQWAMLVVLAKFGSPEDVGIFSLALALTAPVYLLTNFQLRGILATRTKPNKRETDPGSRRKLEELGTGTYVGFRIVSSCTALLISLLLAVCGGYSAQVCKAIVLVTCAKTIEAICDIVYGWWQQHEKMRWSATSLLLRGVFSFVVFGAIYVWTGQLIPALVGYAVVWLLVLLLHDLPRAKRIEGFGVSWKTAEWGSLLRYCWPMGAVMMIVSLQSNVPRYFISHVYGNEELGYFSALMYVMVAGTTIISAIGQSASPRIAQLYASGDKKGLIYLLRRMIWLIGGGSFLLLLAVILAGKPLLTLLYNASYAAYQDMFAWITVASSIGYAASLYGFALTAARKFWSQFMVSLVVLGVLLAYTWLSIIFEGGTIHAAYALVCANIVQFIGSAWLLRKSIRECEFMKQLGV</sequence>
<evidence type="ECO:0000256" key="1">
    <source>
        <dbReference type="ARBA" id="ARBA00004651"/>
    </source>
</evidence>
<dbReference type="InterPro" id="IPR002797">
    <property type="entry name" value="Polysacc_synth"/>
</dbReference>
<dbReference type="RefSeq" id="WP_163975100.1">
    <property type="nucleotide sequence ID" value="NZ_JABFOR010000002.1"/>
</dbReference>
<feature type="transmembrane region" description="Helical" evidence="8">
    <location>
        <begin position="297"/>
        <end position="313"/>
    </location>
</feature>
<keyword evidence="6 8" id="KW-0472">Membrane</keyword>
<feature type="transmembrane region" description="Helical" evidence="8">
    <location>
        <begin position="201"/>
        <end position="222"/>
    </location>
</feature>
<feature type="transmembrane region" description="Helical" evidence="8">
    <location>
        <begin position="171"/>
        <end position="195"/>
    </location>
</feature>
<feature type="transmembrane region" description="Helical" evidence="8">
    <location>
        <begin position="234"/>
        <end position="253"/>
    </location>
</feature>
<evidence type="ECO:0000256" key="6">
    <source>
        <dbReference type="ARBA" id="ARBA00023136"/>
    </source>
</evidence>
<name>A0AAP7DG72_PAEAL</name>
<keyword evidence="3" id="KW-1003">Cell membrane</keyword>
<dbReference type="InterPro" id="IPR050833">
    <property type="entry name" value="Poly_Biosynth_Transport"/>
</dbReference>
<comment type="subcellular location">
    <subcellularLocation>
        <location evidence="1">Cell membrane</location>
        <topology evidence="1">Multi-pass membrane protein</topology>
    </subcellularLocation>
</comment>
<organism evidence="9 10">
    <name type="scientific">Paenibacillus alvei</name>
    <name type="common">Bacillus alvei</name>
    <dbReference type="NCBI Taxonomy" id="44250"/>
    <lineage>
        <taxon>Bacteria</taxon>
        <taxon>Bacillati</taxon>
        <taxon>Bacillota</taxon>
        <taxon>Bacilli</taxon>
        <taxon>Bacillales</taxon>
        <taxon>Paenibacillaceae</taxon>
        <taxon>Paenibacillus</taxon>
    </lineage>
</organism>
<feature type="transmembrane region" description="Helical" evidence="8">
    <location>
        <begin position="333"/>
        <end position="352"/>
    </location>
</feature>
<accession>A0AAP7DG72</accession>
<evidence type="ECO:0000256" key="3">
    <source>
        <dbReference type="ARBA" id="ARBA00022475"/>
    </source>
</evidence>
<evidence type="ECO:0000256" key="7">
    <source>
        <dbReference type="SAM" id="MobiDB-lite"/>
    </source>
</evidence>
<dbReference type="AlphaFoldDB" id="A0AAP7DG72"/>
<evidence type="ECO:0000313" key="9">
    <source>
        <dbReference type="EMBL" id="NOJ69322.1"/>
    </source>
</evidence>
<feature type="transmembrane region" description="Helical" evidence="8">
    <location>
        <begin position="118"/>
        <end position="139"/>
    </location>
</feature>
<feature type="transmembrane region" description="Helical" evidence="8">
    <location>
        <begin position="415"/>
        <end position="434"/>
    </location>
</feature>
<reference evidence="9 10" key="1">
    <citation type="submission" date="2020-05" db="EMBL/GenBank/DDBJ databases">
        <title>Whole genome sequencing and identification of novel metabolites from Paenibacillus alvei strain JR949.</title>
        <authorList>
            <person name="Rajendhran J."/>
            <person name="Sree Pranav P."/>
            <person name="Mahalakshmi B."/>
            <person name="Karthikeyan R."/>
        </authorList>
    </citation>
    <scope>NUCLEOTIDE SEQUENCE [LARGE SCALE GENOMIC DNA]</scope>
    <source>
        <strain evidence="9 10">JR949</strain>
    </source>
</reference>
<dbReference type="GO" id="GO:0005886">
    <property type="term" value="C:plasma membrane"/>
    <property type="evidence" value="ECO:0007669"/>
    <property type="project" value="UniProtKB-SubCell"/>
</dbReference>
<gene>
    <name evidence="9" type="ORF">HMI46_01955</name>
</gene>
<dbReference type="Pfam" id="PF01943">
    <property type="entry name" value="Polysacc_synt"/>
    <property type="match status" value="1"/>
</dbReference>
<keyword evidence="5 8" id="KW-1133">Transmembrane helix</keyword>
<evidence type="ECO:0000256" key="2">
    <source>
        <dbReference type="ARBA" id="ARBA00007430"/>
    </source>
</evidence>
<feature type="compositionally biased region" description="Basic and acidic residues" evidence="7">
    <location>
        <begin position="11"/>
        <end position="24"/>
    </location>
</feature>
<dbReference type="EMBL" id="JABFOR010000002">
    <property type="protein sequence ID" value="NOJ69322.1"/>
    <property type="molecule type" value="Genomic_DNA"/>
</dbReference>
<evidence type="ECO:0000313" key="10">
    <source>
        <dbReference type="Proteomes" id="UP000552038"/>
    </source>
</evidence>